<dbReference type="AlphaFoldDB" id="A0AAN9E556"/>
<organism evidence="20 21">
    <name type="scientific">Crotalaria pallida</name>
    <name type="common">Smooth rattlebox</name>
    <name type="synonym">Crotalaria striata</name>
    <dbReference type="NCBI Taxonomy" id="3830"/>
    <lineage>
        <taxon>Eukaryota</taxon>
        <taxon>Viridiplantae</taxon>
        <taxon>Streptophyta</taxon>
        <taxon>Embryophyta</taxon>
        <taxon>Tracheophyta</taxon>
        <taxon>Spermatophyta</taxon>
        <taxon>Magnoliopsida</taxon>
        <taxon>eudicotyledons</taxon>
        <taxon>Gunneridae</taxon>
        <taxon>Pentapetalae</taxon>
        <taxon>rosids</taxon>
        <taxon>fabids</taxon>
        <taxon>Fabales</taxon>
        <taxon>Fabaceae</taxon>
        <taxon>Papilionoideae</taxon>
        <taxon>50 kb inversion clade</taxon>
        <taxon>genistoids sensu lato</taxon>
        <taxon>core genistoids</taxon>
        <taxon>Crotalarieae</taxon>
        <taxon>Crotalaria</taxon>
    </lineage>
</organism>
<comment type="similarity">
    <text evidence="13">Belongs to the protein kinase superfamily. Ser/Thr protein kinase family.</text>
</comment>
<comment type="catalytic activity">
    <reaction evidence="11 13">
        <text>L-threonyl-[protein] + ATP = O-phospho-L-threonyl-[protein] + ADP + H(+)</text>
        <dbReference type="Rhea" id="RHEA:46608"/>
        <dbReference type="Rhea" id="RHEA-COMP:11060"/>
        <dbReference type="Rhea" id="RHEA-COMP:11605"/>
        <dbReference type="ChEBI" id="CHEBI:15378"/>
        <dbReference type="ChEBI" id="CHEBI:30013"/>
        <dbReference type="ChEBI" id="CHEBI:30616"/>
        <dbReference type="ChEBI" id="CHEBI:61977"/>
        <dbReference type="ChEBI" id="CHEBI:456216"/>
        <dbReference type="EC" id="2.7.11.1"/>
    </reaction>
</comment>
<dbReference type="InterPro" id="IPR011009">
    <property type="entry name" value="Kinase-like_dom_sf"/>
</dbReference>
<keyword evidence="4 13" id="KW-0808">Transferase</keyword>
<evidence type="ECO:0000313" key="21">
    <source>
        <dbReference type="Proteomes" id="UP001372338"/>
    </source>
</evidence>
<keyword evidence="15" id="KW-0472">Membrane</keyword>
<dbReference type="PROSITE" id="PS00107">
    <property type="entry name" value="PROTEIN_KINASE_ATP"/>
    <property type="match status" value="1"/>
</dbReference>
<feature type="transmembrane region" description="Helical" evidence="15">
    <location>
        <begin position="412"/>
        <end position="434"/>
    </location>
</feature>
<evidence type="ECO:0000256" key="1">
    <source>
        <dbReference type="ARBA" id="ARBA00004251"/>
    </source>
</evidence>
<evidence type="ECO:0000259" key="19">
    <source>
        <dbReference type="PROSITE" id="PS50948"/>
    </source>
</evidence>
<evidence type="ECO:0000256" key="7">
    <source>
        <dbReference type="ARBA" id="ARBA00022777"/>
    </source>
</evidence>
<dbReference type="EC" id="2.7.11.1" evidence="13"/>
<dbReference type="Pfam" id="PF00954">
    <property type="entry name" value="S_locus_glycop"/>
    <property type="match status" value="1"/>
</dbReference>
<dbReference type="GO" id="GO:0048544">
    <property type="term" value="P:recognition of pollen"/>
    <property type="evidence" value="ECO:0007669"/>
    <property type="project" value="InterPro"/>
</dbReference>
<accession>A0AAN9E556</accession>
<dbReference type="InterPro" id="IPR036426">
    <property type="entry name" value="Bulb-type_lectin_dom_sf"/>
</dbReference>
<feature type="binding site" evidence="14">
    <location>
        <position position="516"/>
    </location>
    <ligand>
        <name>ATP</name>
        <dbReference type="ChEBI" id="CHEBI:30616"/>
    </ligand>
</feature>
<dbReference type="PROSITE" id="PS50011">
    <property type="entry name" value="PROTEIN_KINASE_DOM"/>
    <property type="match status" value="1"/>
</dbReference>
<keyword evidence="6 13" id="KW-0547">Nucleotide-binding</keyword>
<evidence type="ECO:0000256" key="14">
    <source>
        <dbReference type="PROSITE-ProRule" id="PRU10141"/>
    </source>
</evidence>
<dbReference type="Pfam" id="PF08276">
    <property type="entry name" value="PAN_2"/>
    <property type="match status" value="1"/>
</dbReference>
<dbReference type="PROSITE" id="PS50948">
    <property type="entry name" value="PAN"/>
    <property type="match status" value="1"/>
</dbReference>
<dbReference type="CDD" id="cd14066">
    <property type="entry name" value="STKc_IRAK"/>
    <property type="match status" value="1"/>
</dbReference>
<dbReference type="SUPFAM" id="SSF51110">
    <property type="entry name" value="alpha-D-mannose-specific plant lectins"/>
    <property type="match status" value="1"/>
</dbReference>
<dbReference type="PANTHER" id="PTHR27002">
    <property type="entry name" value="RECEPTOR-LIKE SERINE/THREONINE-PROTEIN KINASE SD1-8"/>
    <property type="match status" value="1"/>
</dbReference>
<keyword evidence="15" id="KW-1133">Transmembrane helix</keyword>
<evidence type="ECO:0000256" key="12">
    <source>
        <dbReference type="ARBA" id="ARBA00048679"/>
    </source>
</evidence>
<dbReference type="SMART" id="SM00108">
    <property type="entry name" value="B_lectin"/>
    <property type="match status" value="1"/>
</dbReference>
<dbReference type="InterPro" id="IPR024171">
    <property type="entry name" value="SRK-like_kinase"/>
</dbReference>
<comment type="catalytic activity">
    <reaction evidence="12 13">
        <text>L-seryl-[protein] + ATP = O-phospho-L-seryl-[protein] + ADP + H(+)</text>
        <dbReference type="Rhea" id="RHEA:17989"/>
        <dbReference type="Rhea" id="RHEA-COMP:9863"/>
        <dbReference type="Rhea" id="RHEA-COMP:11604"/>
        <dbReference type="ChEBI" id="CHEBI:15378"/>
        <dbReference type="ChEBI" id="CHEBI:29999"/>
        <dbReference type="ChEBI" id="CHEBI:30616"/>
        <dbReference type="ChEBI" id="CHEBI:83421"/>
        <dbReference type="ChEBI" id="CHEBI:456216"/>
        <dbReference type="EC" id="2.7.11.1"/>
    </reaction>
</comment>
<evidence type="ECO:0000256" key="8">
    <source>
        <dbReference type="ARBA" id="ARBA00022840"/>
    </source>
</evidence>
<dbReference type="FunFam" id="3.30.200.20:FF:000195">
    <property type="entry name" value="G-type lectin S-receptor-like serine/threonine-protein kinase"/>
    <property type="match status" value="1"/>
</dbReference>
<dbReference type="FunFam" id="1.10.510.10:FF:000060">
    <property type="entry name" value="G-type lectin S-receptor-like serine/threonine-protein kinase"/>
    <property type="match status" value="1"/>
</dbReference>
<proteinExistence type="inferred from homology"/>
<dbReference type="SUPFAM" id="SSF56112">
    <property type="entry name" value="Protein kinase-like (PK-like)"/>
    <property type="match status" value="1"/>
</dbReference>
<gene>
    <name evidence="20" type="ORF">RIF29_41498</name>
</gene>
<evidence type="ECO:0000256" key="10">
    <source>
        <dbReference type="ARBA" id="ARBA00023180"/>
    </source>
</evidence>
<dbReference type="Gene3D" id="2.90.10.10">
    <property type="entry name" value="Bulb-type lectin domain"/>
    <property type="match status" value="1"/>
</dbReference>
<keyword evidence="15" id="KW-0812">Transmembrane</keyword>
<keyword evidence="2" id="KW-1003">Cell membrane</keyword>
<dbReference type="EMBL" id="JAYWIO010000008">
    <property type="protein sequence ID" value="KAK7246628.1"/>
    <property type="molecule type" value="Genomic_DNA"/>
</dbReference>
<keyword evidence="5 16" id="KW-0732">Signal</keyword>
<evidence type="ECO:0000256" key="9">
    <source>
        <dbReference type="ARBA" id="ARBA00023157"/>
    </source>
</evidence>
<evidence type="ECO:0000256" key="16">
    <source>
        <dbReference type="SAM" id="SignalP"/>
    </source>
</evidence>
<keyword evidence="8 13" id="KW-0067">ATP-binding</keyword>
<dbReference type="GO" id="GO:0005524">
    <property type="term" value="F:ATP binding"/>
    <property type="evidence" value="ECO:0007669"/>
    <property type="project" value="UniProtKB-UniRule"/>
</dbReference>
<name>A0AAN9E556_CROPI</name>
<feature type="domain" description="Apple" evidence="19">
    <location>
        <begin position="313"/>
        <end position="395"/>
    </location>
</feature>
<dbReference type="PIRSF" id="PIRSF000641">
    <property type="entry name" value="SRK"/>
    <property type="match status" value="1"/>
</dbReference>
<feature type="signal peptide" evidence="16">
    <location>
        <begin position="1"/>
        <end position="23"/>
    </location>
</feature>
<evidence type="ECO:0000256" key="3">
    <source>
        <dbReference type="ARBA" id="ARBA00022527"/>
    </source>
</evidence>
<evidence type="ECO:0000259" key="18">
    <source>
        <dbReference type="PROSITE" id="PS50927"/>
    </source>
</evidence>
<dbReference type="SMART" id="SM00220">
    <property type="entry name" value="S_TKc"/>
    <property type="match status" value="1"/>
</dbReference>
<evidence type="ECO:0000313" key="20">
    <source>
        <dbReference type="EMBL" id="KAK7246628.1"/>
    </source>
</evidence>
<dbReference type="Proteomes" id="UP001372338">
    <property type="component" value="Unassembled WGS sequence"/>
</dbReference>
<dbReference type="Pfam" id="PF01453">
    <property type="entry name" value="B_lectin"/>
    <property type="match status" value="1"/>
</dbReference>
<feature type="chain" id="PRO_5043022929" description="Receptor-like serine/threonine-protein kinase" evidence="16">
    <location>
        <begin position="24"/>
        <end position="799"/>
    </location>
</feature>
<keyword evidence="9" id="KW-1015">Disulfide bond</keyword>
<dbReference type="PROSITE" id="PS50927">
    <property type="entry name" value="BULB_LECTIN"/>
    <property type="match status" value="1"/>
</dbReference>
<evidence type="ECO:0000256" key="13">
    <source>
        <dbReference type="PIRNR" id="PIRNR000641"/>
    </source>
</evidence>
<comment type="subcellular location">
    <subcellularLocation>
        <location evidence="1">Cell membrane</location>
        <topology evidence="1">Single-pass type I membrane protein</topology>
    </subcellularLocation>
</comment>
<dbReference type="PANTHER" id="PTHR27002:SF981">
    <property type="entry name" value="NON-SPECIFIC SERINE_THREONINE PROTEIN KINASE"/>
    <property type="match status" value="1"/>
</dbReference>
<sequence length="799" mass="89591">MMNISHGLCSLLILMHLFSFCLSSYSDIITTDTPLSDGELVVSNDQSFALGFFSPDKSTKRYVGIWYFNLQVQTVVWVANRDDPINDTSGVLSVTPQGSLELRSNLILTQKNNTNSSGDIMIWQGFDHLTDTYLPYTKLGYDKKTYQSWYFQSWKAEDDPGTGSFKLNFSYSGALPEIFIYKDGHKYWRAGSYNGEIFPGIPFYSLGSSTSKVNFVNNGSHVDLSYYSLNKSVIFRAVVLPTGIIQVPVWNYQQVKWNPYWSAPSEQCDYYGYCGANSNCEIFRCSCLPGFELKNKQNMSEGCVRKNNGRAICGDGEGFIKIENAKIPDLSNATENADLQLEECRVGCLTNCTCTAYAAANVSNGGSGCLAWNGDLMDIKVLSSNMGQDLYVRVDAVTLANYGKKSKKTVKIISISIASIIATALLIAFCLYCIRKRKAIERSTWAHYMSQDIPPEEECDQEEYAENTAHPNLPFFNYETLAAATFNFGGENELGKGGFGSVYKGILGNGQEIAVKRLSKHSGQGTQEFKNEINLIARLQHRNLVRLLGYSVHKEERMLIYEYLPNKSLDFFIFDKTRSATLNWDKRFEIIFGIARGILYLHQDSRLKIIHRDLKASNILLDDAMNPKISDFGMAKLFGEDQTQAITRKVVGTYGYMSPEYAILGRYSIKSDVFSFGVLLLEIITGKRNIYYGEGNASLSLIGQVWNLWREERALDIVDSTLGQSFPPAVVLRCIHIGILCVQERTNERPSMSEVVFMLGNETNLPSPQKPAHLFNNDNDFGELIHSVNEASATIITGR</sequence>
<dbReference type="InterPro" id="IPR000719">
    <property type="entry name" value="Prot_kinase_dom"/>
</dbReference>
<dbReference type="CDD" id="cd01098">
    <property type="entry name" value="PAN_AP_plant"/>
    <property type="match status" value="1"/>
</dbReference>
<evidence type="ECO:0000256" key="4">
    <source>
        <dbReference type="ARBA" id="ARBA00022679"/>
    </source>
</evidence>
<dbReference type="InterPro" id="IPR001245">
    <property type="entry name" value="Ser-Thr/Tyr_kinase_cat_dom"/>
</dbReference>
<dbReference type="InterPro" id="IPR003609">
    <property type="entry name" value="Pan_app"/>
</dbReference>
<dbReference type="Gene3D" id="1.10.510.10">
    <property type="entry name" value="Transferase(Phosphotransferase) domain 1"/>
    <property type="match status" value="1"/>
</dbReference>
<dbReference type="InterPro" id="IPR001480">
    <property type="entry name" value="Bulb-type_lectin_dom"/>
</dbReference>
<feature type="domain" description="Protein kinase" evidence="17">
    <location>
        <begin position="488"/>
        <end position="776"/>
    </location>
</feature>
<evidence type="ECO:0000256" key="5">
    <source>
        <dbReference type="ARBA" id="ARBA00022729"/>
    </source>
</evidence>
<dbReference type="PROSITE" id="PS00108">
    <property type="entry name" value="PROTEIN_KINASE_ST"/>
    <property type="match status" value="1"/>
</dbReference>
<dbReference type="InterPro" id="IPR000858">
    <property type="entry name" value="S_locus_glycoprot_dom"/>
</dbReference>
<comment type="caution">
    <text evidence="20">The sequence shown here is derived from an EMBL/GenBank/DDBJ whole genome shotgun (WGS) entry which is preliminary data.</text>
</comment>
<dbReference type="InterPro" id="IPR017441">
    <property type="entry name" value="Protein_kinase_ATP_BS"/>
</dbReference>
<evidence type="ECO:0000256" key="2">
    <source>
        <dbReference type="ARBA" id="ARBA00022475"/>
    </source>
</evidence>
<evidence type="ECO:0000256" key="11">
    <source>
        <dbReference type="ARBA" id="ARBA00047899"/>
    </source>
</evidence>
<evidence type="ECO:0000259" key="17">
    <source>
        <dbReference type="PROSITE" id="PS50011"/>
    </source>
</evidence>
<dbReference type="SMART" id="SM00473">
    <property type="entry name" value="PAN_AP"/>
    <property type="match status" value="1"/>
</dbReference>
<dbReference type="GO" id="GO:0004674">
    <property type="term" value="F:protein serine/threonine kinase activity"/>
    <property type="evidence" value="ECO:0007669"/>
    <property type="project" value="UniProtKB-KW"/>
</dbReference>
<dbReference type="GO" id="GO:0005886">
    <property type="term" value="C:plasma membrane"/>
    <property type="evidence" value="ECO:0007669"/>
    <property type="project" value="UniProtKB-SubCell"/>
</dbReference>
<evidence type="ECO:0000256" key="6">
    <source>
        <dbReference type="ARBA" id="ARBA00022741"/>
    </source>
</evidence>
<keyword evidence="21" id="KW-1185">Reference proteome</keyword>
<keyword evidence="10" id="KW-0325">Glycoprotein</keyword>
<keyword evidence="3 13" id="KW-0723">Serine/threonine-protein kinase</keyword>
<dbReference type="Pfam" id="PF07714">
    <property type="entry name" value="PK_Tyr_Ser-Thr"/>
    <property type="match status" value="1"/>
</dbReference>
<dbReference type="Gene3D" id="3.30.200.20">
    <property type="entry name" value="Phosphorylase Kinase, domain 1"/>
    <property type="match status" value="1"/>
</dbReference>
<evidence type="ECO:0000256" key="15">
    <source>
        <dbReference type="SAM" id="Phobius"/>
    </source>
</evidence>
<keyword evidence="7 13" id="KW-0418">Kinase</keyword>
<protein>
    <recommendedName>
        <fullName evidence="13">Receptor-like serine/threonine-protein kinase</fullName>
        <ecNumber evidence="13">2.7.11.1</ecNumber>
    </recommendedName>
</protein>
<dbReference type="InterPro" id="IPR008271">
    <property type="entry name" value="Ser/Thr_kinase_AS"/>
</dbReference>
<reference evidence="20 21" key="1">
    <citation type="submission" date="2024-01" db="EMBL/GenBank/DDBJ databases">
        <title>The genomes of 5 underutilized Papilionoideae crops provide insights into root nodulation and disease resistanc.</title>
        <authorList>
            <person name="Yuan L."/>
        </authorList>
    </citation>
    <scope>NUCLEOTIDE SEQUENCE [LARGE SCALE GENOMIC DNA]</scope>
    <source>
        <strain evidence="20">ZHUSHIDOU_FW_LH</strain>
        <tissue evidence="20">Leaf</tissue>
    </source>
</reference>
<feature type="domain" description="Bulb-type lectin" evidence="18">
    <location>
        <begin position="26"/>
        <end position="161"/>
    </location>
</feature>